<dbReference type="NCBIfam" id="TIGR00496">
    <property type="entry name" value="frr"/>
    <property type="match status" value="1"/>
</dbReference>
<dbReference type="InterPro" id="IPR036191">
    <property type="entry name" value="RRF_sf"/>
</dbReference>
<dbReference type="CDD" id="cd00520">
    <property type="entry name" value="RRF"/>
    <property type="match status" value="1"/>
</dbReference>
<comment type="subcellular location">
    <subcellularLocation>
        <location evidence="3">Cytoplasm</location>
    </subcellularLocation>
</comment>
<evidence type="ECO:0000313" key="6">
    <source>
        <dbReference type="EMBL" id="GEN25630.1"/>
    </source>
</evidence>
<evidence type="ECO:0000313" key="7">
    <source>
        <dbReference type="Proteomes" id="UP000321726"/>
    </source>
</evidence>
<dbReference type="InterPro" id="IPR023584">
    <property type="entry name" value="Ribosome_recyc_fac_dom"/>
</dbReference>
<gene>
    <name evidence="3 6" type="primary">frr</name>
    <name evidence="6" type="ORF">HCU01_35790</name>
</gene>
<feature type="domain" description="Ribosome recycling factor" evidence="5">
    <location>
        <begin position="27"/>
        <end position="189"/>
    </location>
</feature>
<dbReference type="EMBL" id="BJXU01000157">
    <property type="protein sequence ID" value="GEN25630.1"/>
    <property type="molecule type" value="Genomic_DNA"/>
</dbReference>
<evidence type="ECO:0000256" key="3">
    <source>
        <dbReference type="HAMAP-Rule" id="MF_00040"/>
    </source>
</evidence>
<protein>
    <recommendedName>
        <fullName evidence="3">Ribosome-recycling factor</fullName>
        <shortName evidence="3">RRF</shortName>
    </recommendedName>
    <alternativeName>
        <fullName evidence="3">Ribosome-releasing factor</fullName>
    </alternativeName>
</protein>
<dbReference type="InterPro" id="IPR002661">
    <property type="entry name" value="Ribosome_recyc_fac"/>
</dbReference>
<comment type="similarity">
    <text evidence="1 3">Belongs to the RRF family.</text>
</comment>
<evidence type="ECO:0000256" key="1">
    <source>
        <dbReference type="ARBA" id="ARBA00005912"/>
    </source>
</evidence>
<keyword evidence="2 3" id="KW-0648">Protein biosynthesis</keyword>
<reference evidence="6 7" key="1">
    <citation type="submission" date="2019-07" db="EMBL/GenBank/DDBJ databases">
        <title>Whole genome shotgun sequence of Halomonas cupida NBRC 102219.</title>
        <authorList>
            <person name="Hosoyama A."/>
            <person name="Uohara A."/>
            <person name="Ohji S."/>
            <person name="Ichikawa N."/>
        </authorList>
    </citation>
    <scope>NUCLEOTIDE SEQUENCE [LARGE SCALE GENOMIC DNA]</scope>
    <source>
        <strain evidence="6 7">NBRC 102219</strain>
    </source>
</reference>
<keyword evidence="7" id="KW-1185">Reference proteome</keyword>
<keyword evidence="3" id="KW-0963">Cytoplasm</keyword>
<accession>A0ABQ0WIN0</accession>
<proteinExistence type="inferred from homology"/>
<dbReference type="PANTHER" id="PTHR20982">
    <property type="entry name" value="RIBOSOME RECYCLING FACTOR"/>
    <property type="match status" value="1"/>
</dbReference>
<name>A0ABQ0WIN0_9GAMM</name>
<dbReference type="HAMAP" id="MF_00040">
    <property type="entry name" value="RRF"/>
    <property type="match status" value="1"/>
</dbReference>
<keyword evidence="4" id="KW-0175">Coiled coil</keyword>
<dbReference type="Proteomes" id="UP000321726">
    <property type="component" value="Unassembled WGS sequence"/>
</dbReference>
<dbReference type="Gene3D" id="1.10.132.20">
    <property type="entry name" value="Ribosome-recycling factor"/>
    <property type="match status" value="1"/>
</dbReference>
<comment type="caution">
    <text evidence="6">The sequence shown here is derived from an EMBL/GenBank/DDBJ whole genome shotgun (WGS) entry which is preliminary data.</text>
</comment>
<evidence type="ECO:0000256" key="2">
    <source>
        <dbReference type="ARBA" id="ARBA00022917"/>
    </source>
</evidence>
<feature type="coiled-coil region" evidence="4">
    <location>
        <begin position="120"/>
        <end position="158"/>
    </location>
</feature>
<dbReference type="Pfam" id="PF01765">
    <property type="entry name" value="RRF"/>
    <property type="match status" value="1"/>
</dbReference>
<dbReference type="Gene3D" id="3.30.1360.40">
    <property type="match status" value="1"/>
</dbReference>
<sequence length="191" mass="21545">MIEGKIVINDIKKDAEARMKKSLDALHHNFNKIRTGRAHSSILDSVQVDYYGSNVPINQVAQINTEDARTLAVIPWEQNMVPKVEKAIMTSDLGLNPSTAGNVIRVPMPMLTEETRKGYIKQARSEAENARVAVRNVRRDANNDLKSLLKDKSISEDEQRQGEDEVQKLTDRYVAEIDKALSSKEEDLMQV</sequence>
<evidence type="ECO:0000256" key="4">
    <source>
        <dbReference type="SAM" id="Coils"/>
    </source>
</evidence>
<dbReference type="PANTHER" id="PTHR20982:SF3">
    <property type="entry name" value="MITOCHONDRIAL RIBOSOME RECYCLING FACTOR PSEUDO 1"/>
    <property type="match status" value="1"/>
</dbReference>
<dbReference type="SUPFAM" id="SSF55194">
    <property type="entry name" value="Ribosome recycling factor, RRF"/>
    <property type="match status" value="1"/>
</dbReference>
<comment type="function">
    <text evidence="3">Responsible for the release of ribosomes from messenger RNA at the termination of protein biosynthesis. May increase the efficiency of translation by recycling ribosomes from one round of translation to another.</text>
</comment>
<organism evidence="6 7">
    <name type="scientific">Halomonas cupida</name>
    <dbReference type="NCBI Taxonomy" id="44933"/>
    <lineage>
        <taxon>Bacteria</taxon>
        <taxon>Pseudomonadati</taxon>
        <taxon>Pseudomonadota</taxon>
        <taxon>Gammaproteobacteria</taxon>
        <taxon>Oceanospirillales</taxon>
        <taxon>Halomonadaceae</taxon>
        <taxon>Halomonas</taxon>
    </lineage>
</organism>
<evidence type="ECO:0000259" key="5">
    <source>
        <dbReference type="Pfam" id="PF01765"/>
    </source>
</evidence>